<keyword evidence="2" id="KW-0812">Transmembrane</keyword>
<name>F8L851_SIMNZ</name>
<keyword evidence="2" id="KW-1133">Transmembrane helix</keyword>
<feature type="region of interest" description="Disordered" evidence="1">
    <location>
        <begin position="59"/>
        <end position="85"/>
    </location>
</feature>
<dbReference type="RefSeq" id="WP_013943429.1">
    <property type="nucleotide sequence ID" value="NC_015713.1"/>
</dbReference>
<evidence type="ECO:0000256" key="1">
    <source>
        <dbReference type="SAM" id="MobiDB-lite"/>
    </source>
</evidence>
<dbReference type="Proteomes" id="UP000000496">
    <property type="component" value="Chromosome gsn.131"/>
</dbReference>
<gene>
    <name evidence="3" type="ordered locus">SNE_A10850</name>
</gene>
<feature type="transmembrane region" description="Helical" evidence="2">
    <location>
        <begin position="182"/>
        <end position="202"/>
    </location>
</feature>
<sequence length="358" mass="39075">MGETLTRPSFDLSDLRVSPDEAVKIYDAKTIGLPREGVRPVKKDVYTDYLPPKPEPKIVPLISGPPTLPPPESPGITGKKRKREEAETKQQVIFKPIAHFGMPFNTSSGSEIGLTPHPQLVMANAVEDCTRTMAVGRELTASTILKVDHVKQNEISEEFDEKLAESIRIARENQKLNYLKNALKFLGITIGIGGGLMVALGSSATGNFWGSVYGMEMILGGALELGSFCLDQVGYKDSMWSSMMAIGGALLTFHGGLMGNSFLFDKLPKNLGTITSTSLSLMRGYGVMKGISNQAELFELSGELTTLTKERKSVSDDIKKHYGALNVSDFKHLFKTAEEFIEQTNQAVKRVIQGTLKG</sequence>
<accession>F8L851</accession>
<dbReference type="KEGG" id="sng:SNE_A10850"/>
<evidence type="ECO:0000256" key="2">
    <source>
        <dbReference type="SAM" id="Phobius"/>
    </source>
</evidence>
<dbReference type="STRING" id="331113.SNE_A10850"/>
<dbReference type="EMBL" id="FR872582">
    <property type="protein sequence ID" value="CCB88962.1"/>
    <property type="molecule type" value="Genomic_DNA"/>
</dbReference>
<feature type="transmembrane region" description="Helical" evidence="2">
    <location>
        <begin position="242"/>
        <end position="264"/>
    </location>
</feature>
<keyword evidence="2" id="KW-0472">Membrane</keyword>
<protein>
    <submittedName>
        <fullName evidence="3">Uncharacterized protein</fullName>
    </submittedName>
</protein>
<keyword evidence="4" id="KW-1185">Reference proteome</keyword>
<dbReference type="AlphaFoldDB" id="F8L851"/>
<reference evidence="3 4" key="2">
    <citation type="journal article" date="2011" name="Mol. Biol. Evol.">
        <title>Unity in variety--the pan-genome of the Chlamydiae.</title>
        <authorList>
            <person name="Collingro A."/>
            <person name="Tischler P."/>
            <person name="Weinmaier T."/>
            <person name="Penz T."/>
            <person name="Heinz E."/>
            <person name="Brunham R.C."/>
            <person name="Read T.D."/>
            <person name="Bavoil P.M."/>
            <person name="Sachse K."/>
            <person name="Kahane S."/>
            <person name="Friedman M.G."/>
            <person name="Rattei T."/>
            <person name="Myers G.S."/>
            <person name="Horn M."/>
        </authorList>
    </citation>
    <scope>NUCLEOTIDE SEQUENCE [LARGE SCALE GENOMIC DNA]</scope>
    <source>
        <strain evidence="4">ATCC VR-1471 / Z</strain>
    </source>
</reference>
<reference key="1">
    <citation type="journal article" date="2011" name="Mol. Biol. Evol.">
        <title>Unity in variety -- the pan-genome of the Chlamydiae.</title>
        <authorList>
            <person name="Collingro A."/>
            <person name="Tischler P."/>
            <person name="Weinmaier T."/>
            <person name="Penz T."/>
            <person name="Heinz E."/>
            <person name="Brunham R.C."/>
            <person name="Read T.D."/>
            <person name="Bavoil P.M."/>
            <person name="Sachse K."/>
            <person name="Kahane S."/>
            <person name="Friedman M.G."/>
            <person name="Rattei T."/>
            <person name="Myers G.S.A."/>
            <person name="Horn M."/>
        </authorList>
    </citation>
    <scope>NUCLEOTIDE SEQUENCE</scope>
    <source>
        <strain>Z</strain>
    </source>
</reference>
<evidence type="ECO:0000313" key="3">
    <source>
        <dbReference type="EMBL" id="CCB88962.1"/>
    </source>
</evidence>
<proteinExistence type="predicted"/>
<dbReference type="HOGENOM" id="CLU_773618_0_0_0"/>
<evidence type="ECO:0000313" key="4">
    <source>
        <dbReference type="Proteomes" id="UP000000496"/>
    </source>
</evidence>
<organism evidence="3 4">
    <name type="scientific">Simkania negevensis (strain ATCC VR-1471 / DSM 27360 / Z)</name>
    <dbReference type="NCBI Taxonomy" id="331113"/>
    <lineage>
        <taxon>Bacteria</taxon>
        <taxon>Pseudomonadati</taxon>
        <taxon>Chlamydiota</taxon>
        <taxon>Chlamydiia</taxon>
        <taxon>Parachlamydiales</taxon>
        <taxon>Simkaniaceae</taxon>
        <taxon>Simkania</taxon>
    </lineage>
</organism>